<dbReference type="PANTHER" id="PTHR11373">
    <property type="entry name" value="DEOXYNUCLEOSIDE TRIPHOSPHATE TRIPHOSPHOHYDROLASE"/>
    <property type="match status" value="1"/>
</dbReference>
<dbReference type="Gene3D" id="1.10.3210.10">
    <property type="entry name" value="Hypothetical protein af1432"/>
    <property type="match status" value="1"/>
</dbReference>
<dbReference type="SMART" id="SM00471">
    <property type="entry name" value="HDc"/>
    <property type="match status" value="1"/>
</dbReference>
<evidence type="ECO:0000313" key="4">
    <source>
        <dbReference type="EMBL" id="ADV66494.1"/>
    </source>
</evidence>
<dbReference type="OrthoDB" id="9803619at2"/>
<reference evidence="5" key="2">
    <citation type="submission" date="2011-01" db="EMBL/GenBank/DDBJ databases">
        <title>The complete genome of Deinococcus maricopensis DSM 21211.</title>
        <authorList>
            <consortium name="US DOE Joint Genome Institute (JGI-PGF)"/>
            <person name="Lucas S."/>
            <person name="Copeland A."/>
            <person name="Lapidus A."/>
            <person name="Goodwin L."/>
            <person name="Pitluck S."/>
            <person name="Kyrpides N."/>
            <person name="Mavromatis K."/>
            <person name="Pagani I."/>
            <person name="Ivanova N."/>
            <person name="Ovchinnikova G."/>
            <person name="Zeytun A."/>
            <person name="Detter J.C."/>
            <person name="Han C."/>
            <person name="Land M."/>
            <person name="Hauser L."/>
            <person name="Markowitz V."/>
            <person name="Cheng J.-F."/>
            <person name="Hugenholtz P."/>
            <person name="Woyke T."/>
            <person name="Wu D."/>
            <person name="Pukall R."/>
            <person name="Gehrich-Schroeter G."/>
            <person name="Brambilla E."/>
            <person name="Klenk H.-P."/>
            <person name="Eisen J.A."/>
        </authorList>
    </citation>
    <scope>NUCLEOTIDE SEQUENCE [LARGE SCALE GENOMIC DNA]</scope>
    <source>
        <strain evidence="5">DSM 21211 / LMG 22137 / NRRL B-23946 / LB-34</strain>
    </source>
</reference>
<proteinExistence type="predicted"/>
<dbReference type="Pfam" id="PF13286">
    <property type="entry name" value="HD_assoc"/>
    <property type="match status" value="1"/>
</dbReference>
<dbReference type="eggNOG" id="COG0232">
    <property type="taxonomic scope" value="Bacteria"/>
</dbReference>
<dbReference type="InterPro" id="IPR003607">
    <property type="entry name" value="HD/PDEase_dom"/>
</dbReference>
<dbReference type="GO" id="GO:0008832">
    <property type="term" value="F:dGTPase activity"/>
    <property type="evidence" value="ECO:0007669"/>
    <property type="project" value="TreeGrafter"/>
</dbReference>
<dbReference type="STRING" id="709986.Deima_0839"/>
<dbReference type="GO" id="GO:0006203">
    <property type="term" value="P:dGTP catabolic process"/>
    <property type="evidence" value="ECO:0007669"/>
    <property type="project" value="TreeGrafter"/>
</dbReference>
<protein>
    <submittedName>
        <fullName evidence="4">Deoxyguanosinetriphosphate triphosphohydrolase</fullName>
    </submittedName>
</protein>
<dbReference type="EMBL" id="CP002454">
    <property type="protein sequence ID" value="ADV66494.1"/>
    <property type="molecule type" value="Genomic_DNA"/>
</dbReference>
<organism evidence="4 5">
    <name type="scientific">Deinococcus maricopensis (strain DSM 21211 / LMG 22137 / NRRL B-23946 / LB-34)</name>
    <dbReference type="NCBI Taxonomy" id="709986"/>
    <lineage>
        <taxon>Bacteria</taxon>
        <taxon>Thermotogati</taxon>
        <taxon>Deinococcota</taxon>
        <taxon>Deinococci</taxon>
        <taxon>Deinococcales</taxon>
        <taxon>Deinococcaceae</taxon>
        <taxon>Deinococcus</taxon>
    </lineage>
</organism>
<keyword evidence="1 4" id="KW-0378">Hydrolase</keyword>
<reference evidence="4 5" key="1">
    <citation type="journal article" date="2011" name="Stand. Genomic Sci.">
        <title>Complete genome sequence of Deinococcus maricopensis type strain (LB-34).</title>
        <authorList>
            <person name="Pukall R."/>
            <person name="Zeytun A."/>
            <person name="Lucas S."/>
            <person name="Lapidus A."/>
            <person name="Hammon N."/>
            <person name="Deshpande S."/>
            <person name="Nolan M."/>
            <person name="Cheng J.F."/>
            <person name="Pitluck S."/>
            <person name="Liolios K."/>
            <person name="Pagani I."/>
            <person name="Mikhailova N."/>
            <person name="Ivanova N."/>
            <person name="Mavromatis K."/>
            <person name="Pati A."/>
            <person name="Tapia R."/>
            <person name="Han C."/>
            <person name="Goodwin L."/>
            <person name="Chen A."/>
            <person name="Palaniappan K."/>
            <person name="Land M."/>
            <person name="Hauser L."/>
            <person name="Chang Y.J."/>
            <person name="Jeffries C.D."/>
            <person name="Brambilla E.M."/>
            <person name="Rohde M."/>
            <person name="Goker M."/>
            <person name="Detter J.C."/>
            <person name="Woyke T."/>
            <person name="Bristow J."/>
            <person name="Eisen J.A."/>
            <person name="Markowitz V."/>
            <person name="Hugenholtz P."/>
            <person name="Kyrpides N.C."/>
            <person name="Klenk H.P."/>
        </authorList>
    </citation>
    <scope>NUCLEOTIDE SEQUENCE [LARGE SCALE GENOMIC DNA]</scope>
    <source>
        <strain evidence="5">DSM 21211 / LMG 22137 / NRRL B-23946 / LB-34</strain>
    </source>
</reference>
<dbReference type="Proteomes" id="UP000008635">
    <property type="component" value="Chromosome"/>
</dbReference>
<feature type="domain" description="HD" evidence="3">
    <location>
        <begin position="59"/>
        <end position="221"/>
    </location>
</feature>
<gene>
    <name evidence="4" type="ordered locus">Deima_0839</name>
</gene>
<dbReference type="AlphaFoldDB" id="E8U605"/>
<evidence type="ECO:0000256" key="2">
    <source>
        <dbReference type="SAM" id="MobiDB-lite"/>
    </source>
</evidence>
<dbReference type="InterPro" id="IPR006674">
    <property type="entry name" value="HD_domain"/>
</dbReference>
<dbReference type="RefSeq" id="WP_013555999.1">
    <property type="nucleotide sequence ID" value="NC_014958.1"/>
</dbReference>
<sequence>MSAKNRTTRDQRRSGERMGDDPRSPFQRDRDRVLFSTPLHRLAEITQVISPDGHAFHNRLTHTLEVAQIGQRMTQRFIKGAPELQAEGLLDPDVVEAACLAHDLGHPPFGHVAEQTLDELGQEHGGGGFEGNAQSYRIVTRLALHASAHEDQGLDLTAATLNAILKYPWLRSADQQGHTKFGAYHSDLEAFDFARSLTPDLGDGRSLEAQIMDHADAIAYAVHDMIDFYQAGLLPLEDVFRQGGVEIFVTTLEGKNRAEKLTSGTNMTVLDARKTVTDMAQAHLNLQQAYAGEKDEQYQLKEIASRLINRYITAPTIDTSGSYPKLIIPQKHLIEINFLKELIWHYIINRSQLGTQQEGMRYIVKGLFEIYRRTIKNDGDRRLIPAIFHKEFDEIAGREEPAFRRRQVRLAIDIVANLSDRQAARLFSRLRGMDLGKITDFIAG</sequence>
<dbReference type="Pfam" id="PF01966">
    <property type="entry name" value="HD"/>
    <property type="match status" value="1"/>
</dbReference>
<dbReference type="InterPro" id="IPR006261">
    <property type="entry name" value="dGTPase"/>
</dbReference>
<dbReference type="NCBIfam" id="TIGR01353">
    <property type="entry name" value="dGTP_triPase"/>
    <property type="match status" value="1"/>
</dbReference>
<evidence type="ECO:0000256" key="1">
    <source>
        <dbReference type="ARBA" id="ARBA00022801"/>
    </source>
</evidence>
<dbReference type="InterPro" id="IPR026875">
    <property type="entry name" value="PHydrolase_assoc_dom"/>
</dbReference>
<keyword evidence="5" id="KW-1185">Reference proteome</keyword>
<evidence type="ECO:0000259" key="3">
    <source>
        <dbReference type="PROSITE" id="PS51831"/>
    </source>
</evidence>
<feature type="region of interest" description="Disordered" evidence="2">
    <location>
        <begin position="1"/>
        <end position="31"/>
    </location>
</feature>
<dbReference type="PROSITE" id="PS51831">
    <property type="entry name" value="HD"/>
    <property type="match status" value="1"/>
</dbReference>
<dbReference type="SUPFAM" id="SSF109604">
    <property type="entry name" value="HD-domain/PDEase-like"/>
    <property type="match status" value="1"/>
</dbReference>
<feature type="compositionally biased region" description="Basic and acidic residues" evidence="2">
    <location>
        <begin position="7"/>
        <end position="31"/>
    </location>
</feature>
<dbReference type="HOGENOM" id="CLU_028163_0_1_0"/>
<dbReference type="CDD" id="cd00077">
    <property type="entry name" value="HDc"/>
    <property type="match status" value="1"/>
</dbReference>
<dbReference type="InterPro" id="IPR050135">
    <property type="entry name" value="dGTPase-like"/>
</dbReference>
<dbReference type="PANTHER" id="PTHR11373:SF32">
    <property type="entry name" value="DEOXYGUANOSINETRIPHOSPHATE TRIPHOSPHOHYDROLASE"/>
    <property type="match status" value="1"/>
</dbReference>
<accession>E8U605</accession>
<dbReference type="KEGG" id="dmr:Deima_0839"/>
<evidence type="ECO:0000313" key="5">
    <source>
        <dbReference type="Proteomes" id="UP000008635"/>
    </source>
</evidence>
<name>E8U605_DEIML</name>